<dbReference type="PANTHER" id="PTHR30426">
    <property type="entry name" value="4-HYDROXY-3-METHYLBUT-2-ENYL DIPHOSPHATE REDUCTASE"/>
    <property type="match status" value="1"/>
</dbReference>
<dbReference type="InterPro" id="IPR003451">
    <property type="entry name" value="LytB/IspH"/>
</dbReference>
<keyword evidence="5" id="KW-0411">Iron-sulfur</keyword>
<evidence type="ECO:0000313" key="7">
    <source>
        <dbReference type="Proteomes" id="UP000295680"/>
    </source>
</evidence>
<dbReference type="GO" id="GO:0019288">
    <property type="term" value="P:isopentenyl diphosphate biosynthetic process, methylerythritol 4-phosphate pathway"/>
    <property type="evidence" value="ECO:0007669"/>
    <property type="project" value="InterPro"/>
</dbReference>
<sequence length="253" mass="26481">MRAEAHACGVSIVDATCPLVAGVHAEVRRLIRRGDTVVVIGGADHALAGALTGQAPRSIRWARTVSQVDALEIPDRDHAAYLVAPGLPVEEAAAVITALRARFPTARAQHPDGLCYSASDRAEALAGAARACDVLLVAGANDCADTTNVAERARAQRHAEVHTVTRVEDIQPHWLASAWCVGMTCARSAAPGIVAEAVTAISGLGPLSVAHREIDTHVVALDSPVRVGRQRPQPYNTMMAPGGLARETVAMNP</sequence>
<evidence type="ECO:0000256" key="4">
    <source>
        <dbReference type="ARBA" id="ARBA00023004"/>
    </source>
</evidence>
<evidence type="ECO:0000256" key="1">
    <source>
        <dbReference type="ARBA" id="ARBA00001966"/>
    </source>
</evidence>
<dbReference type="Proteomes" id="UP000295680">
    <property type="component" value="Unassembled WGS sequence"/>
</dbReference>
<accession>A0A4R2ING4</accession>
<reference evidence="6 7" key="1">
    <citation type="submission" date="2019-03" db="EMBL/GenBank/DDBJ databases">
        <title>Genomic Encyclopedia of Type Strains, Phase IV (KMG-IV): sequencing the most valuable type-strain genomes for metagenomic binning, comparative biology and taxonomic classification.</title>
        <authorList>
            <person name="Goeker M."/>
        </authorList>
    </citation>
    <scope>NUCLEOTIDE SEQUENCE [LARGE SCALE GENOMIC DNA]</scope>
    <source>
        <strain evidence="6 7">DSM 45934</strain>
    </source>
</reference>
<comment type="cofactor">
    <cofactor evidence="1">
        <name>[4Fe-4S] cluster</name>
        <dbReference type="ChEBI" id="CHEBI:49883"/>
    </cofactor>
</comment>
<organism evidence="6 7">
    <name type="scientific">Actinocrispum wychmicini</name>
    <dbReference type="NCBI Taxonomy" id="1213861"/>
    <lineage>
        <taxon>Bacteria</taxon>
        <taxon>Bacillati</taxon>
        <taxon>Actinomycetota</taxon>
        <taxon>Actinomycetes</taxon>
        <taxon>Pseudonocardiales</taxon>
        <taxon>Pseudonocardiaceae</taxon>
        <taxon>Actinocrispum</taxon>
    </lineage>
</organism>
<dbReference type="GO" id="GO:0046872">
    <property type="term" value="F:metal ion binding"/>
    <property type="evidence" value="ECO:0007669"/>
    <property type="project" value="UniProtKB-KW"/>
</dbReference>
<dbReference type="GO" id="GO:0051745">
    <property type="term" value="F:4-hydroxy-3-methylbut-2-enyl diphosphate reductase activity"/>
    <property type="evidence" value="ECO:0007669"/>
    <property type="project" value="InterPro"/>
</dbReference>
<gene>
    <name evidence="6" type="ORF">EV192_12082</name>
</gene>
<dbReference type="Pfam" id="PF02401">
    <property type="entry name" value="LYTB"/>
    <property type="match status" value="1"/>
</dbReference>
<evidence type="ECO:0000256" key="5">
    <source>
        <dbReference type="ARBA" id="ARBA00023014"/>
    </source>
</evidence>
<dbReference type="Gene3D" id="3.40.1010.20">
    <property type="entry name" value="4-hydroxy-3-methylbut-2-enyl diphosphate reductase, catalytic domain"/>
    <property type="match status" value="2"/>
</dbReference>
<dbReference type="EMBL" id="SLWS01000020">
    <property type="protein sequence ID" value="TCO45896.1"/>
    <property type="molecule type" value="Genomic_DNA"/>
</dbReference>
<keyword evidence="7" id="KW-1185">Reference proteome</keyword>
<name>A0A4R2ING4_9PSEU</name>
<dbReference type="AlphaFoldDB" id="A0A4R2ING4"/>
<dbReference type="GO" id="GO:0051539">
    <property type="term" value="F:4 iron, 4 sulfur cluster binding"/>
    <property type="evidence" value="ECO:0007669"/>
    <property type="project" value="UniProtKB-KW"/>
</dbReference>
<evidence type="ECO:0000256" key="3">
    <source>
        <dbReference type="ARBA" id="ARBA00022723"/>
    </source>
</evidence>
<dbReference type="GO" id="GO:0050992">
    <property type="term" value="P:dimethylallyl diphosphate biosynthetic process"/>
    <property type="evidence" value="ECO:0007669"/>
    <property type="project" value="InterPro"/>
</dbReference>
<dbReference type="PANTHER" id="PTHR30426:SF0">
    <property type="entry name" value="4-HYDROXY-3-METHYLBUT-2-ENYL DIPHOSPHATE REDUCTASE"/>
    <property type="match status" value="1"/>
</dbReference>
<keyword evidence="3" id="KW-0479">Metal-binding</keyword>
<evidence type="ECO:0000313" key="6">
    <source>
        <dbReference type="EMBL" id="TCO45896.1"/>
    </source>
</evidence>
<protein>
    <submittedName>
        <fullName evidence="6">4-hydroxy-3-methylbut-2-enyl diphosphate reductase</fullName>
    </submittedName>
</protein>
<proteinExistence type="predicted"/>
<evidence type="ECO:0000256" key="2">
    <source>
        <dbReference type="ARBA" id="ARBA00022485"/>
    </source>
</evidence>
<keyword evidence="2" id="KW-0004">4Fe-4S</keyword>
<keyword evidence="4" id="KW-0408">Iron</keyword>
<comment type="caution">
    <text evidence="6">The sequence shown here is derived from an EMBL/GenBank/DDBJ whole genome shotgun (WGS) entry which is preliminary data.</text>
</comment>